<evidence type="ECO:0000256" key="6">
    <source>
        <dbReference type="ARBA" id="ARBA00037765"/>
    </source>
</evidence>
<proteinExistence type="inferred from homology"/>
<protein>
    <recommendedName>
        <fullName evidence="7">Guanylate cyclase activator 2B</fullName>
    </recommendedName>
</protein>
<feature type="signal peptide" evidence="9">
    <location>
        <begin position="1"/>
        <end position="20"/>
    </location>
</feature>
<dbReference type="PANTHER" id="PTHR11318">
    <property type="entry name" value="GUANYLIN FAMILY MEMBER"/>
    <property type="match status" value="1"/>
</dbReference>
<keyword evidence="11" id="KW-1185">Reference proteome</keyword>
<accession>A0ABD1KYU3</accession>
<evidence type="ECO:0000313" key="10">
    <source>
        <dbReference type="EMBL" id="KAL2104181.1"/>
    </source>
</evidence>
<feature type="chain" id="PRO_5044868270" description="Guanylate cyclase activator 2B" evidence="9">
    <location>
        <begin position="21"/>
        <end position="108"/>
    </location>
</feature>
<evidence type="ECO:0000256" key="3">
    <source>
        <dbReference type="ARBA" id="ARBA00022525"/>
    </source>
</evidence>
<evidence type="ECO:0000256" key="8">
    <source>
        <dbReference type="PIRSR" id="PIRSR001849-50"/>
    </source>
</evidence>
<dbReference type="Proteomes" id="UP001591681">
    <property type="component" value="Unassembled WGS sequence"/>
</dbReference>
<feature type="disulfide bond" evidence="8">
    <location>
        <begin position="100"/>
        <end position="108"/>
    </location>
</feature>
<evidence type="ECO:0000256" key="5">
    <source>
        <dbReference type="ARBA" id="ARBA00023157"/>
    </source>
</evidence>
<sequence length="108" mass="12053">MKTLMLLALVLMVFYQPAENVIVKEGEFSFPLEVVKKLKDFLDNDPTVTHNRVGLRYAKAMCMYPGFPQELKPVCQSKDANAALLRLALVTFQMDACEVCAFVACTGC</sequence>
<comment type="subcellular location">
    <subcellularLocation>
        <location evidence="1">Secreted</location>
    </subcellularLocation>
</comment>
<comment type="caution">
    <text evidence="10">The sequence shown here is derived from an EMBL/GenBank/DDBJ whole genome shotgun (WGS) entry which is preliminary data.</text>
</comment>
<dbReference type="GO" id="GO:0005576">
    <property type="term" value="C:extracellular region"/>
    <property type="evidence" value="ECO:0007669"/>
    <property type="project" value="UniProtKB-SubCell"/>
</dbReference>
<name>A0ABD1KYU3_9TELE</name>
<evidence type="ECO:0000256" key="4">
    <source>
        <dbReference type="ARBA" id="ARBA00022729"/>
    </source>
</evidence>
<reference evidence="10 11" key="1">
    <citation type="submission" date="2024-09" db="EMBL/GenBank/DDBJ databases">
        <title>A chromosome-level genome assembly of Gray's grenadier anchovy, Coilia grayii.</title>
        <authorList>
            <person name="Fu Z."/>
        </authorList>
    </citation>
    <scope>NUCLEOTIDE SEQUENCE [LARGE SCALE GENOMIC DNA]</scope>
    <source>
        <strain evidence="10">G4</strain>
        <tissue evidence="10">Muscle</tissue>
    </source>
</reference>
<dbReference type="PIRSF" id="PIRSF001849">
    <property type="entry name" value="Guanylin"/>
    <property type="match status" value="1"/>
</dbReference>
<feature type="disulfide bond" evidence="8">
    <location>
        <begin position="97"/>
        <end position="105"/>
    </location>
</feature>
<comment type="similarity">
    <text evidence="2">Belongs to the guanylin family.</text>
</comment>
<evidence type="ECO:0000256" key="9">
    <source>
        <dbReference type="SAM" id="SignalP"/>
    </source>
</evidence>
<dbReference type="Pfam" id="PF02058">
    <property type="entry name" value="Guanylin"/>
    <property type="match status" value="1"/>
</dbReference>
<dbReference type="InterPro" id="IPR000879">
    <property type="entry name" value="Guanylin"/>
</dbReference>
<dbReference type="PRINTS" id="PR00774">
    <property type="entry name" value="GUANYLIN"/>
</dbReference>
<feature type="disulfide bond" evidence="8">
    <location>
        <begin position="62"/>
        <end position="75"/>
    </location>
</feature>
<evidence type="ECO:0000256" key="2">
    <source>
        <dbReference type="ARBA" id="ARBA00009883"/>
    </source>
</evidence>
<dbReference type="EMBL" id="JBHFQA010000001">
    <property type="protein sequence ID" value="KAL2104181.1"/>
    <property type="molecule type" value="Genomic_DNA"/>
</dbReference>
<keyword evidence="3" id="KW-0964">Secreted</keyword>
<dbReference type="Gene3D" id="3.90.1450.10">
    <property type="entry name" value="Guanylin"/>
    <property type="match status" value="1"/>
</dbReference>
<evidence type="ECO:0000256" key="7">
    <source>
        <dbReference type="ARBA" id="ARBA00041176"/>
    </source>
</evidence>
<comment type="function">
    <text evidence="6">Endogenous activator of intestinal guanylate cyclase. It stimulates this enzyme through the same receptor binding region as the heat-stable enterotoxins. May be a potent physiological regulator of intestinal fluid and electrolyte transport. May be an autocrine/paracrine regulator of intestinal salt and water transport.</text>
</comment>
<dbReference type="AlphaFoldDB" id="A0ABD1KYU3"/>
<dbReference type="SUPFAM" id="SSF89890">
    <property type="entry name" value="Proguanylin"/>
    <property type="match status" value="1"/>
</dbReference>
<gene>
    <name evidence="10" type="ORF">ACEWY4_001049</name>
</gene>
<keyword evidence="4 9" id="KW-0732">Signal</keyword>
<evidence type="ECO:0000313" key="11">
    <source>
        <dbReference type="Proteomes" id="UP001591681"/>
    </source>
</evidence>
<keyword evidence="5 8" id="KW-1015">Disulfide bond</keyword>
<dbReference type="PANTHER" id="PTHR11318:SF4">
    <property type="entry name" value="GUANYLATE CYCLASE ACTIVATOR 2B"/>
    <property type="match status" value="1"/>
</dbReference>
<dbReference type="InterPro" id="IPR036382">
    <property type="entry name" value="Guanylin_sf"/>
</dbReference>
<organism evidence="10 11">
    <name type="scientific">Coilia grayii</name>
    <name type="common">Gray's grenadier anchovy</name>
    <dbReference type="NCBI Taxonomy" id="363190"/>
    <lineage>
        <taxon>Eukaryota</taxon>
        <taxon>Metazoa</taxon>
        <taxon>Chordata</taxon>
        <taxon>Craniata</taxon>
        <taxon>Vertebrata</taxon>
        <taxon>Euteleostomi</taxon>
        <taxon>Actinopterygii</taxon>
        <taxon>Neopterygii</taxon>
        <taxon>Teleostei</taxon>
        <taxon>Clupei</taxon>
        <taxon>Clupeiformes</taxon>
        <taxon>Clupeoidei</taxon>
        <taxon>Engraulidae</taxon>
        <taxon>Coilinae</taxon>
        <taxon>Coilia</taxon>
    </lineage>
</organism>
<evidence type="ECO:0000256" key="1">
    <source>
        <dbReference type="ARBA" id="ARBA00004613"/>
    </source>
</evidence>